<keyword evidence="2" id="KW-1185">Reference proteome</keyword>
<protein>
    <submittedName>
        <fullName evidence="1">Uncharacterized protein</fullName>
    </submittedName>
</protein>
<proteinExistence type="predicted"/>
<evidence type="ECO:0000313" key="2">
    <source>
        <dbReference type="Proteomes" id="UP001620397"/>
    </source>
</evidence>
<reference evidence="1 2" key="1">
    <citation type="submission" date="2020-10" db="EMBL/GenBank/DDBJ databases">
        <title>Phylogeny of dyella-like bacteria.</title>
        <authorList>
            <person name="Fu J."/>
        </authorList>
    </citation>
    <scope>NUCLEOTIDE SEQUENCE [LARGE SCALE GENOMIC DNA]</scope>
    <source>
        <strain evidence="1 2">DKC-1</strain>
    </source>
</reference>
<evidence type="ECO:0000313" key="1">
    <source>
        <dbReference type="EMBL" id="MFK2930931.1"/>
    </source>
</evidence>
<accession>A0ABW8KHM7</accession>
<dbReference type="Proteomes" id="UP001620397">
    <property type="component" value="Unassembled WGS sequence"/>
</dbReference>
<name>A0ABW8KHM7_9GAMM</name>
<gene>
    <name evidence="1" type="ORF">ISP14_09020</name>
</gene>
<organism evidence="1 2">
    <name type="scientific">Dyella agri</name>
    <dbReference type="NCBI Taxonomy" id="1926869"/>
    <lineage>
        <taxon>Bacteria</taxon>
        <taxon>Pseudomonadati</taxon>
        <taxon>Pseudomonadota</taxon>
        <taxon>Gammaproteobacteria</taxon>
        <taxon>Lysobacterales</taxon>
        <taxon>Rhodanobacteraceae</taxon>
        <taxon>Dyella</taxon>
    </lineage>
</organism>
<comment type="caution">
    <text evidence="1">The sequence shown here is derived from an EMBL/GenBank/DDBJ whole genome shotgun (WGS) entry which is preliminary data.</text>
</comment>
<dbReference type="EMBL" id="JADIKL010000004">
    <property type="protein sequence ID" value="MFK2930931.1"/>
    <property type="molecule type" value="Genomic_DNA"/>
</dbReference>
<sequence length="64" mass="6504">MPLTGQDHMIATMGAAIGGKTTTHTLESNHSPFLSQPDAMSKILVGIGANPGQTRRAGAADSDA</sequence>